<proteinExistence type="predicted"/>
<evidence type="ECO:0000313" key="3">
    <source>
        <dbReference type="EnsemblMetazoa" id="AARA016117-PA"/>
    </source>
</evidence>
<evidence type="ECO:0000256" key="2">
    <source>
        <dbReference type="ARBA" id="ARBA00022737"/>
    </source>
</evidence>
<dbReference type="SUPFAM" id="SSF52058">
    <property type="entry name" value="L domain-like"/>
    <property type="match status" value="1"/>
</dbReference>
<name>A0A1I8JTQ8_ANOAR</name>
<dbReference type="VEuPathDB" id="VectorBase:AARA21_009665"/>
<dbReference type="InterPro" id="IPR032675">
    <property type="entry name" value="LRR_dom_sf"/>
</dbReference>
<dbReference type="Proteomes" id="UP000075840">
    <property type="component" value="Unassembled WGS sequence"/>
</dbReference>
<keyword evidence="1" id="KW-0433">Leucine-rich repeat</keyword>
<reference evidence="3" key="1">
    <citation type="submission" date="2022-08" db="UniProtKB">
        <authorList>
            <consortium name="EnsemblMetazoa"/>
        </authorList>
    </citation>
    <scope>IDENTIFICATION</scope>
    <source>
        <strain evidence="3">Dongola</strain>
    </source>
</reference>
<keyword evidence="4" id="KW-1185">Reference proteome</keyword>
<dbReference type="EMBL" id="APCN01001525">
    <property type="status" value="NOT_ANNOTATED_CDS"/>
    <property type="molecule type" value="Genomic_DNA"/>
</dbReference>
<dbReference type="InterPro" id="IPR050333">
    <property type="entry name" value="SLRP"/>
</dbReference>
<dbReference type="VEuPathDB" id="VectorBase:AARA016117"/>
<accession>A0A1I8JTQ8</accession>
<protein>
    <recommendedName>
        <fullName evidence="5">Leucine rich immune protein (Coil-less)</fullName>
    </recommendedName>
</protein>
<sequence>MPVGYMVRILSLQNMLQKTTLKRIDMHVVCVRLVVVFNAVNRIATLRLQCRTASCAVYDFCSIEDKFTFSYIPETTRRVYMYRSCIERMDLPLLKGLPSFVKSLDIQRATPLRWISIPQTLKVLSIEQTSLRSIEIEANSTLKHLIIAYCHLSTLPDAIRHAPMLLHLQIRSCNIQQLDLASLCENALLRTVILTRNKLRYIANTSTKQCALYGSLSAIVLTGNRLKSINMELFNVFVQLDSVFLQSNRITSLAGRFIHNAIAELRMDINRLAWVDLCQWSVPALVWLSFDENVLAEVPKCMNNFKNVTRLVLSSNVLSNFTIESVAGMEHLVSLSLSYNQLLSVTLNSERFPRRLEFINLYHNNLTSLDLSFIPVRSLKIDASRNFIASFDVHGTSANVTRLAMEHNPIDCSWDIDTKREQMQCKIQTG</sequence>
<evidence type="ECO:0008006" key="5">
    <source>
        <dbReference type="Google" id="ProtNLM"/>
    </source>
</evidence>
<evidence type="ECO:0000256" key="1">
    <source>
        <dbReference type="ARBA" id="ARBA00022614"/>
    </source>
</evidence>
<dbReference type="Gene3D" id="3.80.10.10">
    <property type="entry name" value="Ribonuclease Inhibitor"/>
    <property type="match status" value="2"/>
</dbReference>
<dbReference type="EnsemblMetazoa" id="AARA016117-RA">
    <property type="protein sequence ID" value="AARA016117-PA"/>
    <property type="gene ID" value="AARA016117"/>
</dbReference>
<organism evidence="3 4">
    <name type="scientific">Anopheles arabiensis</name>
    <name type="common">Mosquito</name>
    <dbReference type="NCBI Taxonomy" id="7173"/>
    <lineage>
        <taxon>Eukaryota</taxon>
        <taxon>Metazoa</taxon>
        <taxon>Ecdysozoa</taxon>
        <taxon>Arthropoda</taxon>
        <taxon>Hexapoda</taxon>
        <taxon>Insecta</taxon>
        <taxon>Pterygota</taxon>
        <taxon>Neoptera</taxon>
        <taxon>Endopterygota</taxon>
        <taxon>Diptera</taxon>
        <taxon>Nematocera</taxon>
        <taxon>Culicoidea</taxon>
        <taxon>Culicidae</taxon>
        <taxon>Anophelinae</taxon>
        <taxon>Anopheles</taxon>
    </lineage>
</organism>
<dbReference type="GO" id="GO:0005615">
    <property type="term" value="C:extracellular space"/>
    <property type="evidence" value="ECO:0007669"/>
    <property type="project" value="TreeGrafter"/>
</dbReference>
<keyword evidence="2" id="KW-0677">Repeat</keyword>
<dbReference type="PANTHER" id="PTHR45712:SF22">
    <property type="entry name" value="INSULIN-LIKE GROWTH FACTOR-BINDING PROTEIN COMPLEX ACID LABILE SUBUNIT"/>
    <property type="match status" value="1"/>
</dbReference>
<dbReference type="AlphaFoldDB" id="A0A1I8JTQ8"/>
<evidence type="ECO:0000313" key="4">
    <source>
        <dbReference type="Proteomes" id="UP000075840"/>
    </source>
</evidence>
<dbReference type="PANTHER" id="PTHR45712">
    <property type="entry name" value="AGAP008170-PA"/>
    <property type="match status" value="1"/>
</dbReference>